<evidence type="ECO:0000256" key="4">
    <source>
        <dbReference type="ARBA" id="ARBA00023163"/>
    </source>
</evidence>
<keyword evidence="4" id="KW-0804">Transcription</keyword>
<evidence type="ECO:0000313" key="7">
    <source>
        <dbReference type="EMBL" id="ACU62421.1"/>
    </source>
</evidence>
<dbReference type="Pfam" id="PF04542">
    <property type="entry name" value="Sigma70_r2"/>
    <property type="match status" value="1"/>
</dbReference>
<dbReference type="InterPro" id="IPR013249">
    <property type="entry name" value="RNA_pol_sigma70_r4_t2"/>
</dbReference>
<feature type="domain" description="RNA polymerase sigma-70 region 2" evidence="5">
    <location>
        <begin position="9"/>
        <end position="75"/>
    </location>
</feature>
<dbReference type="AlphaFoldDB" id="A0A979GXG0"/>
<sequence length="158" mass="18674">MDETQFLQLIEQHQQIIHKICWLYRDSPEDREDLFQEIVCQLWKSAPSFEGRSRFSSWLYRIAINTALTAFRRKQPDLRYPSVLPDMPAGIPDDNEQMERLRIAIRQLNDTDKAIITLYLEELSYQEIAAITGMTENNVGVKINRIKNKLHQLLQQKK</sequence>
<dbReference type="CDD" id="cd06171">
    <property type="entry name" value="Sigma70_r4"/>
    <property type="match status" value="1"/>
</dbReference>
<feature type="domain" description="RNA polymerase sigma factor 70 region 4 type 2" evidence="6">
    <location>
        <begin position="100"/>
        <end position="150"/>
    </location>
</feature>
<dbReference type="Pfam" id="PF08281">
    <property type="entry name" value="Sigma70_r4_2"/>
    <property type="match status" value="1"/>
</dbReference>
<reference evidence="7 8" key="2">
    <citation type="journal article" date="2010" name="Stand. Genomic Sci.">
        <title>Complete genome sequence of Chitinophaga pinensis type strain (UQM 2034).</title>
        <authorList>
            <person name="Glavina Del Rio T."/>
            <person name="Abt B."/>
            <person name="Spring S."/>
            <person name="Lapidus A."/>
            <person name="Nolan M."/>
            <person name="Tice H."/>
            <person name="Copeland A."/>
            <person name="Cheng J.F."/>
            <person name="Chen F."/>
            <person name="Bruce D."/>
            <person name="Goodwin L."/>
            <person name="Pitluck S."/>
            <person name="Ivanova N."/>
            <person name="Mavromatis K."/>
            <person name="Mikhailova N."/>
            <person name="Pati A."/>
            <person name="Chen A."/>
            <person name="Palaniappan K."/>
            <person name="Land M."/>
            <person name="Hauser L."/>
            <person name="Chang Y.J."/>
            <person name="Jeffries C.D."/>
            <person name="Chain P."/>
            <person name="Saunders E."/>
            <person name="Detter J.C."/>
            <person name="Brettin T."/>
            <person name="Rohde M."/>
            <person name="Goker M."/>
            <person name="Bristow J."/>
            <person name="Eisen J.A."/>
            <person name="Markowitz V."/>
            <person name="Hugenholtz P."/>
            <person name="Kyrpides N.C."/>
            <person name="Klenk H.P."/>
            <person name="Lucas S."/>
        </authorList>
    </citation>
    <scope>NUCLEOTIDE SEQUENCE [LARGE SCALE GENOMIC DNA]</scope>
    <source>
        <strain evidence="8">ATCC 43595 / DSM 2588 / LMG 13176 / NBRC 15968 / NCIMB 11800 / UQM 2034</strain>
    </source>
</reference>
<name>A0A979GXG0_CHIPD</name>
<protein>
    <submittedName>
        <fullName evidence="7">RNA polymerase, sigma-24 subunit, ECF subfamily</fullName>
    </submittedName>
</protein>
<dbReference type="InterPro" id="IPR036388">
    <property type="entry name" value="WH-like_DNA-bd_sf"/>
</dbReference>
<keyword evidence="3" id="KW-0731">Sigma factor</keyword>
<dbReference type="GO" id="GO:0003677">
    <property type="term" value="F:DNA binding"/>
    <property type="evidence" value="ECO:0007669"/>
    <property type="project" value="InterPro"/>
</dbReference>
<evidence type="ECO:0000256" key="3">
    <source>
        <dbReference type="ARBA" id="ARBA00023082"/>
    </source>
</evidence>
<evidence type="ECO:0000259" key="5">
    <source>
        <dbReference type="Pfam" id="PF04542"/>
    </source>
</evidence>
<proteinExistence type="inferred from homology"/>
<dbReference type="EMBL" id="CP001699">
    <property type="protein sequence ID" value="ACU62421.1"/>
    <property type="molecule type" value="Genomic_DNA"/>
</dbReference>
<dbReference type="PANTHER" id="PTHR43133">
    <property type="entry name" value="RNA POLYMERASE ECF-TYPE SIGMA FACTO"/>
    <property type="match status" value="1"/>
</dbReference>
<organism evidence="7 8">
    <name type="scientific">Chitinophaga pinensis (strain ATCC 43595 / DSM 2588 / LMG 13176 / NBRC 15968 / NCIMB 11800 / UQM 2034)</name>
    <dbReference type="NCBI Taxonomy" id="485918"/>
    <lineage>
        <taxon>Bacteria</taxon>
        <taxon>Pseudomonadati</taxon>
        <taxon>Bacteroidota</taxon>
        <taxon>Chitinophagia</taxon>
        <taxon>Chitinophagales</taxon>
        <taxon>Chitinophagaceae</taxon>
        <taxon>Chitinophaga</taxon>
    </lineage>
</organism>
<dbReference type="InterPro" id="IPR013324">
    <property type="entry name" value="RNA_pol_sigma_r3/r4-like"/>
</dbReference>
<dbReference type="InterPro" id="IPR014284">
    <property type="entry name" value="RNA_pol_sigma-70_dom"/>
</dbReference>
<accession>A0A979GXG0</accession>
<dbReference type="InterPro" id="IPR039425">
    <property type="entry name" value="RNA_pol_sigma-70-like"/>
</dbReference>
<dbReference type="GO" id="GO:0006352">
    <property type="term" value="P:DNA-templated transcription initiation"/>
    <property type="evidence" value="ECO:0007669"/>
    <property type="project" value="InterPro"/>
</dbReference>
<dbReference type="Gene3D" id="1.10.10.10">
    <property type="entry name" value="Winged helix-like DNA-binding domain superfamily/Winged helix DNA-binding domain"/>
    <property type="match status" value="1"/>
</dbReference>
<dbReference type="InterPro" id="IPR013325">
    <property type="entry name" value="RNA_pol_sigma_r2"/>
</dbReference>
<dbReference type="OrthoDB" id="9780326at2"/>
<dbReference type="Proteomes" id="UP000002215">
    <property type="component" value="Chromosome"/>
</dbReference>
<dbReference type="NCBIfam" id="TIGR02937">
    <property type="entry name" value="sigma70-ECF"/>
    <property type="match status" value="1"/>
</dbReference>
<dbReference type="SUPFAM" id="SSF88946">
    <property type="entry name" value="Sigma2 domain of RNA polymerase sigma factors"/>
    <property type="match status" value="1"/>
</dbReference>
<gene>
    <name evidence="7" type="ordered locus">Cpin_4988</name>
</gene>
<comment type="similarity">
    <text evidence="1">Belongs to the sigma-70 factor family. ECF subfamily.</text>
</comment>
<dbReference type="KEGG" id="cpi:Cpin_4988"/>
<evidence type="ECO:0000256" key="1">
    <source>
        <dbReference type="ARBA" id="ARBA00010641"/>
    </source>
</evidence>
<dbReference type="GO" id="GO:0016987">
    <property type="term" value="F:sigma factor activity"/>
    <property type="evidence" value="ECO:0007669"/>
    <property type="project" value="UniProtKB-KW"/>
</dbReference>
<reference evidence="8" key="1">
    <citation type="submission" date="2009-08" db="EMBL/GenBank/DDBJ databases">
        <title>The complete genome of Chitinophaga pinensis DSM 2588.</title>
        <authorList>
            <consortium name="US DOE Joint Genome Institute (JGI-PGF)"/>
            <person name="Lucas S."/>
            <person name="Copeland A."/>
            <person name="Lapidus A."/>
            <person name="Glavina del Rio T."/>
            <person name="Dalin E."/>
            <person name="Tice H."/>
            <person name="Bruce D."/>
            <person name="Goodwin L."/>
            <person name="Pitluck S."/>
            <person name="Kyrpides N."/>
            <person name="Mavromatis K."/>
            <person name="Ivanova N."/>
            <person name="Mikhailova N."/>
            <person name="Sims D."/>
            <person name="Meinche L."/>
            <person name="Brettin T."/>
            <person name="Detter J.C."/>
            <person name="Han C."/>
            <person name="Larimer F."/>
            <person name="Land M."/>
            <person name="Hauser L."/>
            <person name="Markowitz V."/>
            <person name="Cheng J.-F."/>
            <person name="Hugenholtz P."/>
            <person name="Woyke T."/>
            <person name="Wu D."/>
            <person name="Spring S."/>
            <person name="Klenk H.-P."/>
            <person name="Eisen J.A."/>
        </authorList>
    </citation>
    <scope>NUCLEOTIDE SEQUENCE [LARGE SCALE GENOMIC DNA]</scope>
    <source>
        <strain evidence="8">ATCC 43595 / DSM 2588 / LMG 13176 / NBRC 15968 / NCIMB 11800 / UQM 2034</strain>
    </source>
</reference>
<dbReference type="RefSeq" id="WP_012792589.1">
    <property type="nucleotide sequence ID" value="NC_013132.1"/>
</dbReference>
<keyword evidence="2" id="KW-0805">Transcription regulation</keyword>
<dbReference type="Gene3D" id="1.10.1740.10">
    <property type="match status" value="1"/>
</dbReference>
<dbReference type="PANTHER" id="PTHR43133:SF45">
    <property type="entry name" value="RNA POLYMERASE ECF-TYPE SIGMA FACTOR"/>
    <property type="match status" value="1"/>
</dbReference>
<dbReference type="SUPFAM" id="SSF88659">
    <property type="entry name" value="Sigma3 and sigma4 domains of RNA polymerase sigma factors"/>
    <property type="match status" value="1"/>
</dbReference>
<evidence type="ECO:0000313" key="8">
    <source>
        <dbReference type="Proteomes" id="UP000002215"/>
    </source>
</evidence>
<dbReference type="InterPro" id="IPR007627">
    <property type="entry name" value="RNA_pol_sigma70_r2"/>
</dbReference>
<evidence type="ECO:0000259" key="6">
    <source>
        <dbReference type="Pfam" id="PF08281"/>
    </source>
</evidence>
<evidence type="ECO:0000256" key="2">
    <source>
        <dbReference type="ARBA" id="ARBA00023015"/>
    </source>
</evidence>